<dbReference type="InterPro" id="IPR009061">
    <property type="entry name" value="DNA-bd_dom_put_sf"/>
</dbReference>
<name>C5CJK0_VARPS</name>
<keyword evidence="2" id="KW-0233">DNA recombination</keyword>
<gene>
    <name evidence="4" type="ordered locus">Vapar_2427</name>
</gene>
<evidence type="ECO:0000313" key="4">
    <source>
        <dbReference type="EMBL" id="ACS19053.1"/>
    </source>
</evidence>
<dbReference type="HOGENOM" id="CLU_167463_0_1_4"/>
<dbReference type="OrthoDB" id="8859100at2"/>
<dbReference type="GO" id="GO:0006310">
    <property type="term" value="P:DNA recombination"/>
    <property type="evidence" value="ECO:0007669"/>
    <property type="project" value="UniProtKB-KW"/>
</dbReference>
<proteinExistence type="predicted"/>
<dbReference type="KEGG" id="vap:Vapar_2427"/>
<organism evidence="4">
    <name type="scientific">Variovorax paradoxus (strain S110)</name>
    <dbReference type="NCBI Taxonomy" id="543728"/>
    <lineage>
        <taxon>Bacteria</taxon>
        <taxon>Pseudomonadati</taxon>
        <taxon>Pseudomonadota</taxon>
        <taxon>Betaproteobacteria</taxon>
        <taxon>Burkholderiales</taxon>
        <taxon>Comamonadaceae</taxon>
        <taxon>Variovorax</taxon>
    </lineage>
</organism>
<dbReference type="Pfam" id="PF07825">
    <property type="entry name" value="Exc"/>
    <property type="match status" value="1"/>
</dbReference>
<dbReference type="SUPFAM" id="SSF46955">
    <property type="entry name" value="Putative DNA-binding domain"/>
    <property type="match status" value="1"/>
</dbReference>
<dbReference type="Gene3D" id="1.10.1660.20">
    <property type="match status" value="1"/>
</dbReference>
<dbReference type="GO" id="GO:0003677">
    <property type="term" value="F:DNA binding"/>
    <property type="evidence" value="ECO:0007669"/>
    <property type="project" value="UniProtKB-KW"/>
</dbReference>
<feature type="domain" description="Excisionase-like" evidence="3">
    <location>
        <begin position="1"/>
        <end position="66"/>
    </location>
</feature>
<dbReference type="AlphaFoldDB" id="C5CJK0"/>
<protein>
    <submittedName>
        <fullName evidence="4">Excisionase domain protein</fullName>
    </submittedName>
</protein>
<evidence type="ECO:0000256" key="1">
    <source>
        <dbReference type="ARBA" id="ARBA00023125"/>
    </source>
</evidence>
<evidence type="ECO:0000256" key="2">
    <source>
        <dbReference type="ARBA" id="ARBA00023172"/>
    </source>
</evidence>
<dbReference type="eggNOG" id="ENOG5033IPN">
    <property type="taxonomic scope" value="Bacteria"/>
</dbReference>
<reference evidence="4" key="1">
    <citation type="submission" date="2009-06" db="EMBL/GenBank/DDBJ databases">
        <title>Complete sequence of chromosome 1 of Variovorax paradoxus S110.</title>
        <authorList>
            <consortium name="US DOE Joint Genome Institute"/>
            <person name="Lucas S."/>
            <person name="Copeland A."/>
            <person name="Lapidus A."/>
            <person name="Glavina del Rio T."/>
            <person name="Tice H."/>
            <person name="Bruce D."/>
            <person name="Goodwin L."/>
            <person name="Pitluck S."/>
            <person name="Chertkov O."/>
            <person name="Brettin T."/>
            <person name="Detter J.C."/>
            <person name="Han C."/>
            <person name="Larimer F."/>
            <person name="Land M."/>
            <person name="Hauser L."/>
            <person name="Kyrpides N."/>
            <person name="Ovchinnikova G."/>
            <person name="Orwin P."/>
            <person name="Leadbetter J.R."/>
            <person name="Spain J.C."/>
            <person name="Han J.I."/>
        </authorList>
    </citation>
    <scope>NUCLEOTIDE SEQUENCE</scope>
    <source>
        <strain evidence="4">S110</strain>
    </source>
</reference>
<dbReference type="InterPro" id="IPR038137">
    <property type="entry name" value="Excisionase-like_sf"/>
</dbReference>
<dbReference type="EMBL" id="CP001635">
    <property type="protein sequence ID" value="ACS19053.1"/>
    <property type="molecule type" value="Genomic_DNA"/>
</dbReference>
<accession>C5CJK0</accession>
<keyword evidence="1" id="KW-0238">DNA-binding</keyword>
<sequence>MKVTLTAWAARHFEHPPVENTLRIWARQGRIVPTPIKIGRTYYVEPNAQHITEVAQSGNLLSRLRAA</sequence>
<evidence type="ECO:0000259" key="3">
    <source>
        <dbReference type="Pfam" id="PF07825"/>
    </source>
</evidence>
<dbReference type="InterPro" id="IPR012884">
    <property type="entry name" value="Excisionase-like"/>
</dbReference>
<dbReference type="STRING" id="543728.Vapar_2427"/>